<dbReference type="InterPro" id="IPR020472">
    <property type="entry name" value="WD40_PAC1"/>
</dbReference>
<dbReference type="GO" id="GO:0005737">
    <property type="term" value="C:cytoplasm"/>
    <property type="evidence" value="ECO:0007669"/>
    <property type="project" value="UniProtKB-SubCell"/>
</dbReference>
<dbReference type="GO" id="GO:0010992">
    <property type="term" value="P:ubiquitin recycling"/>
    <property type="evidence" value="ECO:0007669"/>
    <property type="project" value="TreeGrafter"/>
</dbReference>
<accession>A0A5K3ETL3</accession>
<dbReference type="PROSITE" id="PS51394">
    <property type="entry name" value="PFU"/>
    <property type="match status" value="1"/>
</dbReference>
<evidence type="ECO:0000256" key="1">
    <source>
        <dbReference type="ARBA" id="ARBA00004496"/>
    </source>
</evidence>
<evidence type="ECO:0000259" key="7">
    <source>
        <dbReference type="PROSITE" id="PS51394"/>
    </source>
</evidence>
<name>A0A5K3ETL3_MESCO</name>
<evidence type="ECO:0000256" key="4">
    <source>
        <dbReference type="ARBA" id="ARBA00022574"/>
    </source>
</evidence>
<dbReference type="PROSITE" id="PS50294">
    <property type="entry name" value="WD_REPEATS_REGION"/>
    <property type="match status" value="3"/>
</dbReference>
<protein>
    <submittedName>
        <fullName evidence="9">PUL domain-containing protein</fullName>
    </submittedName>
</protein>
<comment type="subcellular location">
    <subcellularLocation>
        <location evidence="1">Cytoplasm</location>
    </subcellularLocation>
</comment>
<feature type="repeat" description="WD" evidence="6">
    <location>
        <begin position="102"/>
        <end position="136"/>
    </location>
</feature>
<dbReference type="Gene3D" id="3.10.20.870">
    <property type="entry name" value="PFU (PLAA family ubiquitin binding), C-terminal domain"/>
    <property type="match status" value="1"/>
</dbReference>
<feature type="repeat" description="WD" evidence="6">
    <location>
        <begin position="201"/>
        <end position="241"/>
    </location>
</feature>
<evidence type="ECO:0000256" key="5">
    <source>
        <dbReference type="ARBA" id="ARBA00022737"/>
    </source>
</evidence>
<sequence>MSTFKFRNELCGHTSDVRSLCSPSAGVIVSASRDLSVRSWKLDEATPNAHQGKEYEKHENYVTTVIYAKPTEFFPRGLILTGSNDRLIRAFTDDQPEPIFILHGHTDTVCTLDSNDKGLILSGSWDSTAKLWNYDTSIGTLKRTGATIWAVLFLPTSQLHPDEYLVATGSSDSVVAIWRIPFDSLNPGSASFESSKPARILAGHTDCVRSLALLDSSRLISASNDGSLRCWSIASGTCLAEFYGHTNFVYSVAVDPGAQFIASSGEDRTVRVWTIPADGVGYVQQMECEQTLFLPCQTVWCVAITADGDIAVGCSDAKIRLFSRKAERQATGTALETYEAELASSKMAAGTLGEVDKHALPGVEALCVPGRNEGQVMVIREDAGVVCYQWSARESRWVKVGDVVGSIDDSATGSNRTLFEGREYDYVFTVDFDENAPPVKLPYNKTDDPWHVAQAFLFKHNLPQDYLDTVANYIIKNAGLDKSSLPSSVTGGFSDPFTGSGRYVPGGSSGHQSNASGANAADYFPAKECITLETTNVQVLLRKLVEFNSSASKPLPDRALQIIEKMSPEMPDHDALYLTQSILDAIAQWPAETAFPLFDLLRCLVRWSSASEAIFQPDAWACVSRVSGLQGLLESSTASEPPPTPAQVNCLLFTFRLMTNAIAIDGSRPDIIANVPASLPLIIRLASKFASLITGRRIDAFFDKKGHQVAVATLIFNLSTFAHLHQRNDNLVSILPALRGLPGLCTRMAISLLSYYGTEPGVVVRCPPEVPLRLLRALGTAIVTSIPETAEDGGDAVTKLKRTRLIGSAAAASAEEDPLAGWNRFRDVLGFWAKTAAVQPATRGCANALMECLSDSQL</sequence>
<evidence type="ECO:0000313" key="9">
    <source>
        <dbReference type="WBParaSite" id="MCU_002953-RB"/>
    </source>
</evidence>
<proteinExistence type="inferred from homology"/>
<dbReference type="InterPro" id="IPR015943">
    <property type="entry name" value="WD40/YVTN_repeat-like_dom_sf"/>
</dbReference>
<dbReference type="InterPro" id="IPR036322">
    <property type="entry name" value="WD40_repeat_dom_sf"/>
</dbReference>
<dbReference type="Pfam" id="PF09070">
    <property type="entry name" value="PFU"/>
    <property type="match status" value="1"/>
</dbReference>
<comment type="similarity">
    <text evidence="2">Belongs to the WD repeat PLAP family.</text>
</comment>
<dbReference type="Gene3D" id="1.25.10.10">
    <property type="entry name" value="Leucine-rich Repeat Variant"/>
    <property type="match status" value="1"/>
</dbReference>
<dbReference type="InterPro" id="IPR038122">
    <property type="entry name" value="PFU_sf"/>
</dbReference>
<dbReference type="PANTHER" id="PTHR19849:SF0">
    <property type="entry name" value="PHOSPHOLIPASE A-2-ACTIVATING PROTEIN"/>
    <property type="match status" value="1"/>
</dbReference>
<dbReference type="PROSITE" id="PS50082">
    <property type="entry name" value="WD_REPEATS_2"/>
    <property type="match status" value="3"/>
</dbReference>
<evidence type="ECO:0000256" key="6">
    <source>
        <dbReference type="PROSITE-ProRule" id="PRU00221"/>
    </source>
</evidence>
<dbReference type="GO" id="GO:0043130">
    <property type="term" value="F:ubiquitin binding"/>
    <property type="evidence" value="ECO:0007669"/>
    <property type="project" value="TreeGrafter"/>
</dbReference>
<feature type="repeat" description="WD" evidence="6">
    <location>
        <begin position="242"/>
        <end position="275"/>
    </location>
</feature>
<dbReference type="PRINTS" id="PR00320">
    <property type="entry name" value="GPROTEINBRPT"/>
</dbReference>
<keyword evidence="5" id="KW-0677">Repeat</keyword>
<dbReference type="AlphaFoldDB" id="A0A5K3ETL3"/>
<dbReference type="GO" id="GO:0005634">
    <property type="term" value="C:nucleus"/>
    <property type="evidence" value="ECO:0007669"/>
    <property type="project" value="TreeGrafter"/>
</dbReference>
<dbReference type="GO" id="GO:0043161">
    <property type="term" value="P:proteasome-mediated ubiquitin-dependent protein catabolic process"/>
    <property type="evidence" value="ECO:0007669"/>
    <property type="project" value="TreeGrafter"/>
</dbReference>
<dbReference type="InterPro" id="IPR001680">
    <property type="entry name" value="WD40_rpt"/>
</dbReference>
<dbReference type="InterPro" id="IPR013535">
    <property type="entry name" value="PUL_dom"/>
</dbReference>
<dbReference type="Gene3D" id="2.130.10.10">
    <property type="entry name" value="YVTN repeat-like/Quinoprotein amine dehydrogenase"/>
    <property type="match status" value="1"/>
</dbReference>
<evidence type="ECO:0000259" key="8">
    <source>
        <dbReference type="PROSITE" id="PS51396"/>
    </source>
</evidence>
<evidence type="ECO:0000256" key="3">
    <source>
        <dbReference type="ARBA" id="ARBA00022490"/>
    </source>
</evidence>
<keyword evidence="3" id="KW-0963">Cytoplasm</keyword>
<dbReference type="InterPro" id="IPR011989">
    <property type="entry name" value="ARM-like"/>
</dbReference>
<dbReference type="SUPFAM" id="SSF50978">
    <property type="entry name" value="WD40 repeat-like"/>
    <property type="match status" value="1"/>
</dbReference>
<dbReference type="Pfam" id="PF08324">
    <property type="entry name" value="PUL"/>
    <property type="match status" value="1"/>
</dbReference>
<feature type="domain" description="PUL" evidence="8">
    <location>
        <begin position="522"/>
        <end position="835"/>
    </location>
</feature>
<feature type="domain" description="PFU" evidence="7">
    <location>
        <begin position="389"/>
        <end position="488"/>
    </location>
</feature>
<dbReference type="PROSITE" id="PS51396">
    <property type="entry name" value="PUL"/>
    <property type="match status" value="1"/>
</dbReference>
<dbReference type="PANTHER" id="PTHR19849">
    <property type="entry name" value="PHOSPHOLIPASE A-2-ACTIVATING PROTEIN"/>
    <property type="match status" value="1"/>
</dbReference>
<dbReference type="CDD" id="cd00200">
    <property type="entry name" value="WD40"/>
    <property type="match status" value="1"/>
</dbReference>
<reference evidence="9" key="1">
    <citation type="submission" date="2019-11" db="UniProtKB">
        <authorList>
            <consortium name="WormBaseParasite"/>
        </authorList>
    </citation>
    <scope>IDENTIFICATION</scope>
</reference>
<dbReference type="SMART" id="SM00320">
    <property type="entry name" value="WD40"/>
    <property type="match status" value="7"/>
</dbReference>
<dbReference type="WBParaSite" id="MCU_002953-RB">
    <property type="protein sequence ID" value="MCU_002953-RB"/>
    <property type="gene ID" value="MCU_002953"/>
</dbReference>
<organism evidence="9">
    <name type="scientific">Mesocestoides corti</name>
    <name type="common">Flatworm</name>
    <dbReference type="NCBI Taxonomy" id="53468"/>
    <lineage>
        <taxon>Eukaryota</taxon>
        <taxon>Metazoa</taxon>
        <taxon>Spiralia</taxon>
        <taxon>Lophotrochozoa</taxon>
        <taxon>Platyhelminthes</taxon>
        <taxon>Cestoda</taxon>
        <taxon>Eucestoda</taxon>
        <taxon>Cyclophyllidea</taxon>
        <taxon>Mesocestoididae</taxon>
        <taxon>Mesocestoides</taxon>
    </lineage>
</organism>
<dbReference type="InterPro" id="IPR015155">
    <property type="entry name" value="PFU"/>
</dbReference>
<dbReference type="Pfam" id="PF00400">
    <property type="entry name" value="WD40"/>
    <property type="match status" value="6"/>
</dbReference>
<keyword evidence="4 6" id="KW-0853">WD repeat</keyword>
<evidence type="ECO:0000256" key="2">
    <source>
        <dbReference type="ARBA" id="ARBA00008495"/>
    </source>
</evidence>